<evidence type="ECO:0000313" key="2">
    <source>
        <dbReference type="EMBL" id="GME69440.1"/>
    </source>
</evidence>
<evidence type="ECO:0000259" key="1">
    <source>
        <dbReference type="Pfam" id="PF01975"/>
    </source>
</evidence>
<dbReference type="SUPFAM" id="SSF56059">
    <property type="entry name" value="Glutathione synthetase ATP-binding domain-like"/>
    <property type="match status" value="1"/>
</dbReference>
<dbReference type="PROSITE" id="PS51221">
    <property type="entry name" value="TTL"/>
    <property type="match status" value="1"/>
</dbReference>
<dbReference type="Pfam" id="PF03133">
    <property type="entry name" value="TTL"/>
    <property type="match status" value="1"/>
</dbReference>
<organism evidence="2 3">
    <name type="scientific">Candida boidinii</name>
    <name type="common">Yeast</name>
    <dbReference type="NCBI Taxonomy" id="5477"/>
    <lineage>
        <taxon>Eukaryota</taxon>
        <taxon>Fungi</taxon>
        <taxon>Dikarya</taxon>
        <taxon>Ascomycota</taxon>
        <taxon>Saccharomycotina</taxon>
        <taxon>Pichiomycetes</taxon>
        <taxon>Pichiales</taxon>
        <taxon>Pichiaceae</taxon>
        <taxon>Ogataea</taxon>
        <taxon>Ogataea/Candida clade</taxon>
    </lineage>
</organism>
<gene>
    <name evidence="2" type="ORF">Cboi02_000231300</name>
</gene>
<proteinExistence type="predicted"/>
<dbReference type="PANTHER" id="PTHR47551:SF1">
    <property type="entry name" value="TUBULIN--TYROSINE LIGASE PBY1-RELATED"/>
    <property type="match status" value="1"/>
</dbReference>
<dbReference type="GO" id="GO:0016787">
    <property type="term" value="F:hydrolase activity"/>
    <property type="evidence" value="ECO:0007669"/>
    <property type="project" value="InterPro"/>
</dbReference>
<dbReference type="PANTHER" id="PTHR47551">
    <property type="entry name" value="TUBULIN--TYROSINE LIGASE PBY1-RELATED"/>
    <property type="match status" value="1"/>
</dbReference>
<dbReference type="NCBIfam" id="TIGR00087">
    <property type="entry name" value="surE"/>
    <property type="match status" value="1"/>
</dbReference>
<dbReference type="InterPro" id="IPR002828">
    <property type="entry name" value="SurE-like_Pase/nucleotidase"/>
</dbReference>
<dbReference type="AlphaFoldDB" id="A0A9W6SZI2"/>
<name>A0A9W6SZI2_CANBO</name>
<sequence>MFHWILSYQLTNDDGPPNDLSSPYIKYLVQAIHKYTDWKLTITVPSSQKSWIGKAHFAGKDLTASYVYSSLDKPEDNSCHGPFPSPIEKFQNDPSLKEWCLIDGTPASCADIGCHHIAKEPVDLVLSGPNVGRNSTALYITSSGTIGAAMEGALMNHKAIGLSYAYDVSPNASPEILKEASLISIKLIENLYNNWGDDVDLYSINVPLESGLKLGKTKIYYTPILDNKWSSLFKKLTDSTTAFNGTSSNEDSSNATTDIVDGSVSDGQKFKWAPNFQAVHEDIDKTEALTDGKVVSLGHVSESSKAIKMSDISESLGKLTVSEDLKNGSINVVITYPKDSYIYQPLIESSEKYLKPTKIYNSLSDIPKNSGGDGKVFHFGEYEELDMDKMMSDSNYLTNSYIYRKALIRKHYLSNTINIHTSKNPESILKKSFPDSFQFELDYAEFLDDVLDEVYELRCELEENESNGCPKTFILKPSMSDKGQGIRLFKTIDQLQEVFNSFEEDYNSDDEEEANGNGSDNNNIITSQLRHFIVQEYISKPLLLKEYENRKFHIRTYVVSKGSIEVFVYQRMLMLFSENSYHDPQEDSSNEDGEIDMSGHLTNTCLQHETDKTVVIEFDKSVIDEESKSKIHEQINEITGELFKAACTVDKINFQPLSNSFEIFGLDFMVDKDLNVSLLEVNSYPDFKQTGDDLKDLIYELFDDVVYQCVNTYFNKDKPVTIPKNLVKVLDYNTNSWS</sequence>
<dbReference type="Gene3D" id="3.30.470.20">
    <property type="entry name" value="ATP-grasp fold, B domain"/>
    <property type="match status" value="1"/>
</dbReference>
<evidence type="ECO:0000313" key="3">
    <source>
        <dbReference type="Proteomes" id="UP001165120"/>
    </source>
</evidence>
<dbReference type="InterPro" id="IPR036523">
    <property type="entry name" value="SurE-like_sf"/>
</dbReference>
<accession>A0A9W6SZI2</accession>
<comment type="caution">
    <text evidence="2">The sequence shown here is derived from an EMBL/GenBank/DDBJ whole genome shotgun (WGS) entry which is preliminary data.</text>
</comment>
<dbReference type="GO" id="GO:0000932">
    <property type="term" value="C:P-body"/>
    <property type="evidence" value="ECO:0007669"/>
    <property type="project" value="TreeGrafter"/>
</dbReference>
<dbReference type="SUPFAM" id="SSF64167">
    <property type="entry name" value="SurE-like"/>
    <property type="match status" value="1"/>
</dbReference>
<keyword evidence="3" id="KW-1185">Reference proteome</keyword>
<dbReference type="EMBL" id="BSXN01000675">
    <property type="protein sequence ID" value="GME69440.1"/>
    <property type="molecule type" value="Genomic_DNA"/>
</dbReference>
<dbReference type="InterPro" id="IPR004344">
    <property type="entry name" value="TTL/TTLL_fam"/>
</dbReference>
<dbReference type="Proteomes" id="UP001165120">
    <property type="component" value="Unassembled WGS sequence"/>
</dbReference>
<dbReference type="Pfam" id="PF01975">
    <property type="entry name" value="SurE"/>
    <property type="match status" value="1"/>
</dbReference>
<protein>
    <submittedName>
        <fullName evidence="2">Unnamed protein product</fullName>
    </submittedName>
</protein>
<feature type="domain" description="Survival protein SurE-like phosphatase/nucleotidase" evidence="1">
    <location>
        <begin position="10"/>
        <end position="230"/>
    </location>
</feature>
<dbReference type="InterPro" id="IPR027746">
    <property type="entry name" value="TTL"/>
</dbReference>
<dbReference type="Gene3D" id="3.40.1210.10">
    <property type="entry name" value="Survival protein SurE-like phosphatase/nucleotidase"/>
    <property type="match status" value="1"/>
</dbReference>
<reference evidence="2" key="1">
    <citation type="submission" date="2023-04" db="EMBL/GenBank/DDBJ databases">
        <title>Candida boidinii NBRC 10035.</title>
        <authorList>
            <person name="Ichikawa N."/>
            <person name="Sato H."/>
            <person name="Tonouchi N."/>
        </authorList>
    </citation>
    <scope>NUCLEOTIDE SEQUENCE</scope>
    <source>
        <strain evidence="2">NBRC 10035</strain>
    </source>
</reference>